<dbReference type="SMART" id="SM00530">
    <property type="entry name" value="HTH_XRE"/>
    <property type="match status" value="1"/>
</dbReference>
<keyword evidence="1" id="KW-0805">Transcription regulation</keyword>
<dbReference type="RefSeq" id="WP_190783186.1">
    <property type="nucleotide sequence ID" value="NZ_JACWZZ010000001.1"/>
</dbReference>
<dbReference type="SUPFAM" id="SSF51306">
    <property type="entry name" value="LexA/Signal peptidase"/>
    <property type="match status" value="1"/>
</dbReference>
<dbReference type="PANTHER" id="PTHR40661">
    <property type="match status" value="1"/>
</dbReference>
<dbReference type="PANTHER" id="PTHR40661:SF3">
    <property type="entry name" value="FELS-1 PROPHAGE TRANSCRIPTIONAL REGULATOR"/>
    <property type="match status" value="1"/>
</dbReference>
<evidence type="ECO:0000256" key="3">
    <source>
        <dbReference type="ARBA" id="ARBA00023163"/>
    </source>
</evidence>
<accession>A0ABR8JED1</accession>
<dbReference type="Gene3D" id="1.10.260.40">
    <property type="entry name" value="lambda repressor-like DNA-binding domains"/>
    <property type="match status" value="1"/>
</dbReference>
<evidence type="ECO:0000256" key="1">
    <source>
        <dbReference type="ARBA" id="ARBA00023015"/>
    </source>
</evidence>
<dbReference type="CDD" id="cd00093">
    <property type="entry name" value="HTH_XRE"/>
    <property type="match status" value="1"/>
</dbReference>
<dbReference type="SUPFAM" id="SSF47413">
    <property type="entry name" value="lambda repressor-like DNA-binding domains"/>
    <property type="match status" value="1"/>
</dbReference>
<dbReference type="InterPro" id="IPR036286">
    <property type="entry name" value="LexA/Signal_pep-like_sf"/>
</dbReference>
<dbReference type="PROSITE" id="PS50943">
    <property type="entry name" value="HTH_CROC1"/>
    <property type="match status" value="1"/>
</dbReference>
<feature type="domain" description="HTH cro/C1-type" evidence="4">
    <location>
        <begin position="24"/>
        <end position="78"/>
    </location>
</feature>
<evidence type="ECO:0000259" key="4">
    <source>
        <dbReference type="PROSITE" id="PS50943"/>
    </source>
</evidence>
<evidence type="ECO:0000256" key="2">
    <source>
        <dbReference type="ARBA" id="ARBA00023125"/>
    </source>
</evidence>
<gene>
    <name evidence="5" type="ORF">IC231_03375</name>
</gene>
<sequence length="249" mass="27381">MIPAEKKKISAITPLPSLTIGERLKVVRQSRGMTQQEMADLLGVSRPLITQLEGGRHQPSNEALETIVDKLGISRNWLWFGSGPMEEFSPVGGNVKVLASLDEGDYLDIQFVACKVRGSFLDLMDDGGGLNQFESLDIVRIYDPTPDMRKPGTLGFEIDGDSMEPQLRSGMRVVGVRVGLADVKYATSGVYVVAFGNQLTIKRVKSNDILERGILVLHADNPNAGSLPVAGEDIRYMWRVVRIFHADVI</sequence>
<name>A0ABR8JED1_9BACT</name>
<dbReference type="Pfam" id="PF00717">
    <property type="entry name" value="Peptidase_S24"/>
    <property type="match status" value="1"/>
</dbReference>
<reference evidence="5 6" key="1">
    <citation type="submission" date="2020-09" db="EMBL/GenBank/DDBJ databases">
        <authorList>
            <person name="Kim M.K."/>
        </authorList>
    </citation>
    <scope>NUCLEOTIDE SEQUENCE [LARGE SCALE GENOMIC DNA]</scope>
    <source>
        <strain evidence="5 6">BT646</strain>
    </source>
</reference>
<organism evidence="5 6">
    <name type="scientific">Hymenobacter duratus</name>
    <dbReference type="NCBI Taxonomy" id="2771356"/>
    <lineage>
        <taxon>Bacteria</taxon>
        <taxon>Pseudomonadati</taxon>
        <taxon>Bacteroidota</taxon>
        <taxon>Cytophagia</taxon>
        <taxon>Cytophagales</taxon>
        <taxon>Hymenobacteraceae</taxon>
        <taxon>Hymenobacter</taxon>
    </lineage>
</organism>
<evidence type="ECO:0000313" key="5">
    <source>
        <dbReference type="EMBL" id="MBD2714071.1"/>
    </source>
</evidence>
<keyword evidence="2" id="KW-0238">DNA-binding</keyword>
<dbReference type="Gene3D" id="2.10.109.10">
    <property type="entry name" value="Umud Fragment, subunit A"/>
    <property type="match status" value="1"/>
</dbReference>
<evidence type="ECO:0000313" key="6">
    <source>
        <dbReference type="Proteomes" id="UP000642468"/>
    </source>
</evidence>
<comment type="caution">
    <text evidence="5">The sequence shown here is derived from an EMBL/GenBank/DDBJ whole genome shotgun (WGS) entry which is preliminary data.</text>
</comment>
<dbReference type="InterPro" id="IPR001387">
    <property type="entry name" value="Cro/C1-type_HTH"/>
</dbReference>
<dbReference type="EMBL" id="JACWZZ010000001">
    <property type="protein sequence ID" value="MBD2714071.1"/>
    <property type="molecule type" value="Genomic_DNA"/>
</dbReference>
<dbReference type="InterPro" id="IPR010982">
    <property type="entry name" value="Lambda_DNA-bd_dom_sf"/>
</dbReference>
<keyword evidence="3" id="KW-0804">Transcription</keyword>
<dbReference type="CDD" id="cd06529">
    <property type="entry name" value="S24_LexA-like"/>
    <property type="match status" value="1"/>
</dbReference>
<keyword evidence="6" id="KW-1185">Reference proteome</keyword>
<protein>
    <submittedName>
        <fullName evidence="5">LexA family transcriptional regulator</fullName>
    </submittedName>
</protein>
<proteinExistence type="predicted"/>
<dbReference type="InterPro" id="IPR039418">
    <property type="entry name" value="LexA-like"/>
</dbReference>
<dbReference type="Proteomes" id="UP000642468">
    <property type="component" value="Unassembled WGS sequence"/>
</dbReference>
<dbReference type="Pfam" id="PF13560">
    <property type="entry name" value="HTH_31"/>
    <property type="match status" value="1"/>
</dbReference>
<dbReference type="InterPro" id="IPR015927">
    <property type="entry name" value="Peptidase_S24_S26A/B/C"/>
</dbReference>